<dbReference type="InterPro" id="IPR007110">
    <property type="entry name" value="Ig-like_dom"/>
</dbReference>
<protein>
    <recommendedName>
        <fullName evidence="1">Ig-like domain-containing protein</fullName>
    </recommendedName>
</protein>
<name>A0ABQ9IZC1_9CUCU</name>
<dbReference type="InterPro" id="IPR013783">
    <property type="entry name" value="Ig-like_fold"/>
</dbReference>
<comment type="caution">
    <text evidence="2">The sequence shown here is derived from an EMBL/GenBank/DDBJ whole genome shotgun (WGS) entry which is preliminary data.</text>
</comment>
<dbReference type="Proteomes" id="UP001162164">
    <property type="component" value="Unassembled WGS sequence"/>
</dbReference>
<proteinExistence type="predicted"/>
<sequence>MRLFRGIRNRRRQAIGFDSHLRGPSFVMEPPPRLEFSNSSGGWLDCSASGSPQPTIEWLSVDGTSVGDVSGIRRVLRNGTLFLQPFPAQAYRQDIHSTVYRCVAGNNVGRIISRDVQVRAVVSQSFKVDVEVIGAARGCTAVLKCIVPNFVKDLVRIVSWVQDPSFYIYPSLQGGELAVILHRANGT</sequence>
<feature type="domain" description="Ig-like" evidence="1">
    <location>
        <begin position="24"/>
        <end position="113"/>
    </location>
</feature>
<accession>A0ABQ9IZC1</accession>
<gene>
    <name evidence="2" type="ORF">NQ317_015231</name>
</gene>
<keyword evidence="3" id="KW-1185">Reference proteome</keyword>
<dbReference type="Gene3D" id="2.60.40.10">
    <property type="entry name" value="Immunoglobulins"/>
    <property type="match status" value="2"/>
</dbReference>
<evidence type="ECO:0000313" key="3">
    <source>
        <dbReference type="Proteomes" id="UP001162164"/>
    </source>
</evidence>
<dbReference type="InterPro" id="IPR036179">
    <property type="entry name" value="Ig-like_dom_sf"/>
</dbReference>
<evidence type="ECO:0000313" key="2">
    <source>
        <dbReference type="EMBL" id="KAJ8968982.1"/>
    </source>
</evidence>
<dbReference type="EMBL" id="JAPWTJ010001888">
    <property type="protein sequence ID" value="KAJ8968982.1"/>
    <property type="molecule type" value="Genomic_DNA"/>
</dbReference>
<dbReference type="SUPFAM" id="SSF48726">
    <property type="entry name" value="Immunoglobulin"/>
    <property type="match status" value="1"/>
</dbReference>
<organism evidence="2 3">
    <name type="scientific">Molorchus minor</name>
    <dbReference type="NCBI Taxonomy" id="1323400"/>
    <lineage>
        <taxon>Eukaryota</taxon>
        <taxon>Metazoa</taxon>
        <taxon>Ecdysozoa</taxon>
        <taxon>Arthropoda</taxon>
        <taxon>Hexapoda</taxon>
        <taxon>Insecta</taxon>
        <taxon>Pterygota</taxon>
        <taxon>Neoptera</taxon>
        <taxon>Endopterygota</taxon>
        <taxon>Coleoptera</taxon>
        <taxon>Polyphaga</taxon>
        <taxon>Cucujiformia</taxon>
        <taxon>Chrysomeloidea</taxon>
        <taxon>Cerambycidae</taxon>
        <taxon>Lamiinae</taxon>
        <taxon>Monochamini</taxon>
        <taxon>Molorchus</taxon>
    </lineage>
</organism>
<dbReference type="PROSITE" id="PS50835">
    <property type="entry name" value="IG_LIKE"/>
    <property type="match status" value="1"/>
</dbReference>
<evidence type="ECO:0000259" key="1">
    <source>
        <dbReference type="PROSITE" id="PS50835"/>
    </source>
</evidence>
<reference evidence="2" key="1">
    <citation type="journal article" date="2023" name="Insect Mol. Biol.">
        <title>Genome sequencing provides insights into the evolution of gene families encoding plant cell wall-degrading enzymes in longhorned beetles.</title>
        <authorList>
            <person name="Shin N.R."/>
            <person name="Okamura Y."/>
            <person name="Kirsch R."/>
            <person name="Pauchet Y."/>
        </authorList>
    </citation>
    <scope>NUCLEOTIDE SEQUENCE</scope>
    <source>
        <strain evidence="2">MMC_N1</strain>
    </source>
</reference>